<dbReference type="AlphaFoldDB" id="A0A9J6EWS4"/>
<gene>
    <name evidence="1" type="ORF">HPB51_002236</name>
</gene>
<reference evidence="1" key="2">
    <citation type="submission" date="2021-09" db="EMBL/GenBank/DDBJ databases">
        <authorList>
            <person name="Jia N."/>
            <person name="Wang J."/>
            <person name="Shi W."/>
            <person name="Du L."/>
            <person name="Sun Y."/>
            <person name="Zhan W."/>
            <person name="Jiang J."/>
            <person name="Wang Q."/>
            <person name="Zhang B."/>
            <person name="Ji P."/>
            <person name="Sakyi L.B."/>
            <person name="Cui X."/>
            <person name="Yuan T."/>
            <person name="Jiang B."/>
            <person name="Yang W."/>
            <person name="Lam T.T.-Y."/>
            <person name="Chang Q."/>
            <person name="Ding S."/>
            <person name="Wang X."/>
            <person name="Zhu J."/>
            <person name="Ruan X."/>
            <person name="Zhao L."/>
            <person name="Wei J."/>
            <person name="Que T."/>
            <person name="Du C."/>
            <person name="Cheng J."/>
            <person name="Dai P."/>
            <person name="Han X."/>
            <person name="Huang E."/>
            <person name="Gao Y."/>
            <person name="Liu J."/>
            <person name="Shao H."/>
            <person name="Ye R."/>
            <person name="Li L."/>
            <person name="Wei W."/>
            <person name="Wang X."/>
            <person name="Wang C."/>
            <person name="Huo Q."/>
            <person name="Li W."/>
            <person name="Guo W."/>
            <person name="Chen H."/>
            <person name="Chen S."/>
            <person name="Zhou L."/>
            <person name="Zhou L."/>
            <person name="Ni X."/>
            <person name="Tian J."/>
            <person name="Zhou Y."/>
            <person name="Sheng Y."/>
            <person name="Liu T."/>
            <person name="Pan Y."/>
            <person name="Xia L."/>
            <person name="Li J."/>
            <person name="Zhao F."/>
            <person name="Cao W."/>
        </authorList>
    </citation>
    <scope>NUCLEOTIDE SEQUENCE</scope>
    <source>
        <strain evidence="1">Rmic-2018</strain>
        <tissue evidence="1">Larvae</tissue>
    </source>
</reference>
<reference evidence="1" key="1">
    <citation type="journal article" date="2020" name="Cell">
        <title>Large-Scale Comparative Analyses of Tick Genomes Elucidate Their Genetic Diversity and Vector Capacities.</title>
        <authorList>
            <consortium name="Tick Genome and Microbiome Consortium (TIGMIC)"/>
            <person name="Jia N."/>
            <person name="Wang J."/>
            <person name="Shi W."/>
            <person name="Du L."/>
            <person name="Sun Y."/>
            <person name="Zhan W."/>
            <person name="Jiang J.F."/>
            <person name="Wang Q."/>
            <person name="Zhang B."/>
            <person name="Ji P."/>
            <person name="Bell-Sakyi L."/>
            <person name="Cui X.M."/>
            <person name="Yuan T.T."/>
            <person name="Jiang B.G."/>
            <person name="Yang W.F."/>
            <person name="Lam T.T."/>
            <person name="Chang Q.C."/>
            <person name="Ding S.J."/>
            <person name="Wang X.J."/>
            <person name="Zhu J.G."/>
            <person name="Ruan X.D."/>
            <person name="Zhao L."/>
            <person name="Wei J.T."/>
            <person name="Ye R.Z."/>
            <person name="Que T.C."/>
            <person name="Du C.H."/>
            <person name="Zhou Y.H."/>
            <person name="Cheng J.X."/>
            <person name="Dai P.F."/>
            <person name="Guo W.B."/>
            <person name="Han X.H."/>
            <person name="Huang E.J."/>
            <person name="Li L.F."/>
            <person name="Wei W."/>
            <person name="Gao Y.C."/>
            <person name="Liu J.Z."/>
            <person name="Shao H.Z."/>
            <person name="Wang X."/>
            <person name="Wang C.C."/>
            <person name="Yang T.C."/>
            <person name="Huo Q.B."/>
            <person name="Li W."/>
            <person name="Chen H.Y."/>
            <person name="Chen S.E."/>
            <person name="Zhou L.G."/>
            <person name="Ni X.B."/>
            <person name="Tian J.H."/>
            <person name="Sheng Y."/>
            <person name="Liu T."/>
            <person name="Pan Y.S."/>
            <person name="Xia L.Y."/>
            <person name="Li J."/>
            <person name="Zhao F."/>
            <person name="Cao W.C."/>
        </authorList>
    </citation>
    <scope>NUCLEOTIDE SEQUENCE</scope>
    <source>
        <strain evidence="1">Rmic-2018</strain>
    </source>
</reference>
<comment type="caution">
    <text evidence="1">The sequence shown here is derived from an EMBL/GenBank/DDBJ whole genome shotgun (WGS) entry which is preliminary data.</text>
</comment>
<accession>A0A9J6EWS4</accession>
<evidence type="ECO:0000313" key="2">
    <source>
        <dbReference type="Proteomes" id="UP000821866"/>
    </source>
</evidence>
<evidence type="ECO:0000313" key="1">
    <source>
        <dbReference type="EMBL" id="KAH8038597.1"/>
    </source>
</evidence>
<dbReference type="Proteomes" id="UP000821866">
    <property type="component" value="Chromosome 1"/>
</dbReference>
<sequence length="292" mass="31636">MTRALVAGDSMLKDLAGSFALSSMTHVEVRSFSGVRIEKLFSLIAHSLGDVHVIVLPVGTNSVDEEPLAPIASFRSLISRILDVNPSIRVVVSAILPRQASLRKCQWALSVEELEAFHTDAGETNDILQALCHKNSYGFMDGTRELMGILTPDGVNPTKRGSQLLGCPLRAVMKQASKDLEASHNEALQQQHQRGKDHKKLRFQCGDQSEGPAQYWNNVTNFPALSAEPMLVAAPASTCKEMWSDLARKSASATIQCHSAMSAAPKVAETDTTCRYPLLPLTSVASTIGIQL</sequence>
<dbReference type="SUPFAM" id="SSF52266">
    <property type="entry name" value="SGNH hydrolase"/>
    <property type="match status" value="1"/>
</dbReference>
<proteinExistence type="predicted"/>
<protein>
    <submittedName>
        <fullName evidence="1">Uncharacterized protein</fullName>
    </submittedName>
</protein>
<dbReference type="InterPro" id="IPR036514">
    <property type="entry name" value="SGNH_hydro_sf"/>
</dbReference>
<dbReference type="VEuPathDB" id="VectorBase:LOC119173530"/>
<dbReference type="EMBL" id="JABSTU010000001">
    <property type="protein sequence ID" value="KAH8038597.1"/>
    <property type="molecule type" value="Genomic_DNA"/>
</dbReference>
<name>A0A9J6EWS4_RHIMP</name>
<keyword evidence="2" id="KW-1185">Reference proteome</keyword>
<dbReference type="Gene3D" id="3.40.50.1110">
    <property type="entry name" value="SGNH hydrolase"/>
    <property type="match status" value="1"/>
</dbReference>
<organism evidence="1 2">
    <name type="scientific">Rhipicephalus microplus</name>
    <name type="common">Cattle tick</name>
    <name type="synonym">Boophilus microplus</name>
    <dbReference type="NCBI Taxonomy" id="6941"/>
    <lineage>
        <taxon>Eukaryota</taxon>
        <taxon>Metazoa</taxon>
        <taxon>Ecdysozoa</taxon>
        <taxon>Arthropoda</taxon>
        <taxon>Chelicerata</taxon>
        <taxon>Arachnida</taxon>
        <taxon>Acari</taxon>
        <taxon>Parasitiformes</taxon>
        <taxon>Ixodida</taxon>
        <taxon>Ixodoidea</taxon>
        <taxon>Ixodidae</taxon>
        <taxon>Rhipicephalinae</taxon>
        <taxon>Rhipicephalus</taxon>
        <taxon>Boophilus</taxon>
    </lineage>
</organism>